<dbReference type="PANTHER" id="PTHR43763:SF6">
    <property type="entry name" value="XAA-PRO AMINOPEPTIDASE 1"/>
    <property type="match status" value="1"/>
</dbReference>
<feature type="domain" description="Peptidase M24" evidence="4">
    <location>
        <begin position="311"/>
        <end position="528"/>
    </location>
</feature>
<evidence type="ECO:0000256" key="2">
    <source>
        <dbReference type="ARBA" id="ARBA00022723"/>
    </source>
</evidence>
<dbReference type="FunFam" id="3.40.350.10:FF:000003">
    <property type="entry name" value="Xaa-pro aminopeptidase P"/>
    <property type="match status" value="1"/>
</dbReference>
<keyword evidence="7" id="KW-0031">Aminopeptidase</keyword>
<dbReference type="InterPro" id="IPR000587">
    <property type="entry name" value="Creatinase_N"/>
</dbReference>
<keyword evidence="2" id="KW-0479">Metal-binding</keyword>
<keyword evidence="3" id="KW-0378">Hydrolase</keyword>
<dbReference type="SUPFAM" id="SSF53092">
    <property type="entry name" value="Creatinase/prolidase N-terminal domain"/>
    <property type="match status" value="2"/>
</dbReference>
<accession>A0A2Y9BJN9</accession>
<dbReference type="Pfam" id="PF16188">
    <property type="entry name" value="Peptidase_M24_C"/>
    <property type="match status" value="1"/>
</dbReference>
<dbReference type="Pfam" id="PF01321">
    <property type="entry name" value="Creatinase_N"/>
    <property type="match status" value="1"/>
</dbReference>
<comment type="caution">
    <text evidence="7">The sequence shown here is derived from an EMBL/GenBank/DDBJ whole genome shotgun (WGS) entry which is preliminary data.</text>
</comment>
<feature type="domain" description="Peptidase M24 C-terminal" evidence="6">
    <location>
        <begin position="537"/>
        <end position="596"/>
    </location>
</feature>
<evidence type="ECO:0000256" key="1">
    <source>
        <dbReference type="ARBA" id="ARBA00008766"/>
    </source>
</evidence>
<evidence type="ECO:0000259" key="6">
    <source>
        <dbReference type="Pfam" id="PF16188"/>
    </source>
</evidence>
<dbReference type="CDD" id="cd01085">
    <property type="entry name" value="APP"/>
    <property type="match status" value="1"/>
</dbReference>
<reference evidence="7 8" key="1">
    <citation type="submission" date="2018-05" db="EMBL/GenBank/DDBJ databases">
        <title>The Hungate 1000. A catalogue of reference genomes from the rumen microbiome.</title>
        <authorList>
            <person name="Kelly W."/>
        </authorList>
    </citation>
    <scope>NUCLEOTIDE SEQUENCE [LARGE SCALE GENOMIC DNA]</scope>
    <source>
        <strain evidence="7 8">NLAE-zl-C242</strain>
    </source>
</reference>
<dbReference type="GO" id="GO:0005737">
    <property type="term" value="C:cytoplasm"/>
    <property type="evidence" value="ECO:0007669"/>
    <property type="project" value="UniProtKB-ARBA"/>
</dbReference>
<dbReference type="Pfam" id="PF00557">
    <property type="entry name" value="Peptidase_M24"/>
    <property type="match status" value="1"/>
</dbReference>
<dbReference type="InterPro" id="IPR036005">
    <property type="entry name" value="Creatinase/aminopeptidase-like"/>
</dbReference>
<comment type="similarity">
    <text evidence="1">Belongs to the peptidase M24B family.</text>
</comment>
<dbReference type="Proteomes" id="UP000245845">
    <property type="component" value="Unassembled WGS sequence"/>
</dbReference>
<keyword evidence="7" id="KW-0645">Protease</keyword>
<evidence type="ECO:0000259" key="5">
    <source>
        <dbReference type="Pfam" id="PF01321"/>
    </source>
</evidence>
<dbReference type="InterPro" id="IPR032416">
    <property type="entry name" value="Peptidase_M24_C"/>
</dbReference>
<keyword evidence="8" id="KW-1185">Reference proteome</keyword>
<evidence type="ECO:0000259" key="4">
    <source>
        <dbReference type="Pfam" id="PF00557"/>
    </source>
</evidence>
<dbReference type="EMBL" id="QGDL01000014">
    <property type="protein sequence ID" value="PWJ23470.1"/>
    <property type="molecule type" value="Genomic_DNA"/>
</dbReference>
<evidence type="ECO:0000256" key="3">
    <source>
        <dbReference type="ARBA" id="ARBA00022801"/>
    </source>
</evidence>
<dbReference type="PANTHER" id="PTHR43763">
    <property type="entry name" value="XAA-PRO AMINOPEPTIDASE 1"/>
    <property type="match status" value="1"/>
</dbReference>
<dbReference type="InterPro" id="IPR029149">
    <property type="entry name" value="Creatin/AminoP/Spt16_N"/>
</dbReference>
<dbReference type="Gene3D" id="3.90.230.10">
    <property type="entry name" value="Creatinase/methionine aminopeptidase superfamily"/>
    <property type="match status" value="1"/>
</dbReference>
<organism evidence="7 8">
    <name type="scientific">Faecalicatena orotica</name>
    <dbReference type="NCBI Taxonomy" id="1544"/>
    <lineage>
        <taxon>Bacteria</taxon>
        <taxon>Bacillati</taxon>
        <taxon>Bacillota</taxon>
        <taxon>Clostridia</taxon>
        <taxon>Lachnospirales</taxon>
        <taxon>Lachnospiraceae</taxon>
        <taxon>Faecalicatena</taxon>
    </lineage>
</organism>
<dbReference type="AlphaFoldDB" id="A0A2Y9BJN9"/>
<gene>
    <name evidence="7" type="ORF">A8806_11496</name>
</gene>
<sequence length="597" mass="68145">MNVTERVAALRKVMAEKGIDAYMVPSADFHQSEYVGEYFKARRYISGFTGSAGTVVITQDDGGLWTDGRYFIQAETQLKGSPIRLFKINEPGYPTVEEYLADVVPEGGTVGFDGRVIPVVEGKALEEAFAKKNIKMHDGEDLIDLIWEDRPAMSEEKAFLLDVKYAGESFESKLERIRKTMRENGANVHVIATLDEVAWLFNIRGNDVVYTPVILGYAAVTLDKVYLFMDERKLNDEIKESFGKVTVEIRPYNDVYDYVKNLSPEEIVMIDPERMNYKLYKSIPAEVSKVEAENPAVLMKGMKNEVEIANTRNAYIKDGIACTKFMYWLKTNIGKMKITEISAADELERLRREQEGFIDLSFETIAGYKEHAAMMHYAATPETEYELKPEGMLLVDSGGHYYEGTTDITRTYVLGELSDELKTHYTTVLRSMIDLSLAKFLYGCRGYNLDILARQPVWDLGLDFKCGTGHGVGYILSVHEGPTGFRWYIVPEKHETHPFEEGMIITNEPGIYIEGSHGIRTENQLIVKKAEKNENGQFMEFENITMSPIDLDGINPELLTKRERDYLNAYHKQVYDVIGPHLTEEERDWLKEYTREV</sequence>
<dbReference type="InterPro" id="IPR033740">
    <property type="entry name" value="Pept_M24B"/>
</dbReference>
<dbReference type="Gene3D" id="3.40.350.10">
    <property type="entry name" value="Creatinase/prolidase N-terminal domain"/>
    <property type="match status" value="2"/>
</dbReference>
<dbReference type="OrthoDB" id="9806388at2"/>
<dbReference type="GO" id="GO:0046872">
    <property type="term" value="F:metal ion binding"/>
    <property type="evidence" value="ECO:0007669"/>
    <property type="project" value="UniProtKB-KW"/>
</dbReference>
<name>A0A2Y9BJN9_9FIRM</name>
<evidence type="ECO:0000313" key="8">
    <source>
        <dbReference type="Proteomes" id="UP000245845"/>
    </source>
</evidence>
<dbReference type="FunFam" id="3.90.230.10:FF:000009">
    <property type="entry name" value="xaa-Pro aminopeptidase 2"/>
    <property type="match status" value="1"/>
</dbReference>
<dbReference type="GO" id="GO:0070006">
    <property type="term" value="F:metalloaminopeptidase activity"/>
    <property type="evidence" value="ECO:0007669"/>
    <property type="project" value="InterPro"/>
</dbReference>
<dbReference type="InterPro" id="IPR050422">
    <property type="entry name" value="X-Pro_aminopeptidase_P"/>
</dbReference>
<dbReference type="RefSeq" id="WP_109732989.1">
    <property type="nucleotide sequence ID" value="NZ_BAAACK010000015.1"/>
</dbReference>
<dbReference type="InterPro" id="IPR000994">
    <property type="entry name" value="Pept_M24"/>
</dbReference>
<dbReference type="SUPFAM" id="SSF55920">
    <property type="entry name" value="Creatinase/aminopeptidase"/>
    <property type="match status" value="1"/>
</dbReference>
<evidence type="ECO:0000313" key="7">
    <source>
        <dbReference type="EMBL" id="PWJ23470.1"/>
    </source>
</evidence>
<dbReference type="Pfam" id="PF16189">
    <property type="entry name" value="Creatinase_N_2"/>
    <property type="match status" value="1"/>
</dbReference>
<feature type="domain" description="Creatinase N-terminal" evidence="5">
    <location>
        <begin position="6"/>
        <end position="144"/>
    </location>
</feature>
<proteinExistence type="inferred from homology"/>
<protein>
    <submittedName>
        <fullName evidence="7">Xaa-Pro aminopeptidase</fullName>
    </submittedName>
</protein>